<dbReference type="OrthoDB" id="5901046at2"/>
<dbReference type="AlphaFoldDB" id="A0A240EEL1"/>
<dbReference type="Proteomes" id="UP000219336">
    <property type="component" value="Unassembled WGS sequence"/>
</dbReference>
<reference evidence="4" key="1">
    <citation type="submission" date="2016-06" db="EMBL/GenBank/DDBJ databases">
        <authorList>
            <person name="Rodrigo-Torres L."/>
            <person name="Arahal R.D."/>
            <person name="Lucena T."/>
        </authorList>
    </citation>
    <scope>NUCLEOTIDE SEQUENCE [LARGE SCALE GENOMIC DNA]</scope>
    <source>
        <strain evidence="4">CECT8203</strain>
    </source>
</reference>
<evidence type="ECO:0000313" key="3">
    <source>
        <dbReference type="EMBL" id="SNX47122.1"/>
    </source>
</evidence>
<feature type="compositionally biased region" description="Polar residues" evidence="1">
    <location>
        <begin position="337"/>
        <end position="352"/>
    </location>
</feature>
<feature type="region of interest" description="Disordered" evidence="1">
    <location>
        <begin position="331"/>
        <end position="362"/>
    </location>
</feature>
<dbReference type="EMBL" id="OANU01000004">
    <property type="protein sequence ID" value="SNX47122.1"/>
    <property type="molecule type" value="Genomic_DNA"/>
</dbReference>
<name>A0A240EEL1_9VIBR</name>
<gene>
    <name evidence="3" type="ORF">VTH8203_00723</name>
</gene>
<dbReference type="RefSeq" id="WP_096992430.1">
    <property type="nucleotide sequence ID" value="NZ_JBHSII010000001.1"/>
</dbReference>
<proteinExistence type="predicted"/>
<evidence type="ECO:0000313" key="4">
    <source>
        <dbReference type="Proteomes" id="UP000219336"/>
    </source>
</evidence>
<protein>
    <submittedName>
        <fullName evidence="3">Uncharacterized protein</fullName>
    </submittedName>
</protein>
<accession>A0A240EEL1</accession>
<sequence>MIVSRKKLLVLCFLLATNVQASNLLNQRETATLEGINTQYTKGLQQINIYDALNDYNTTESRIGVVKAQALINEANIKRDAHLFNERLIQGDFDESLSESLRKMAGNVEEYNLNIKDLNTKLGEINSILSTKKQELSSIEKVKSDDLLSLYKQVKDRLIQNANRTIEDTFSGKQKCGNTETLQDCLRRAESSIKREFILGIGSIDTVKIRKFEYIDASQNLQGITQYDAAISYNLVYSESISQDIREELGLQSIKFSLRSNSPDTIYYIDNQKVGQGKHVTITGDYVGIYNVRASNSGVNQSLRLKFKPSGSYYFPFNSLRQNEVQANVSKTRKTEVQQTNASKTRPVSTQPVVKPEVKKTSKPNNEYNYVSNLLLHVDSSANYTLSVLRTDNEQRPIFVSTRQEASEFCQNNFSSELATGDDYRLLEQAKKLNSGEFWTKNGEVFRTNDSLSSNITQAGGLPFVCVIDN</sequence>
<evidence type="ECO:0000256" key="2">
    <source>
        <dbReference type="SAM" id="SignalP"/>
    </source>
</evidence>
<keyword evidence="4" id="KW-1185">Reference proteome</keyword>
<keyword evidence="2" id="KW-0732">Signal</keyword>
<organism evidence="3 4">
    <name type="scientific">Vibrio thalassae</name>
    <dbReference type="NCBI Taxonomy" id="1243014"/>
    <lineage>
        <taxon>Bacteria</taxon>
        <taxon>Pseudomonadati</taxon>
        <taxon>Pseudomonadota</taxon>
        <taxon>Gammaproteobacteria</taxon>
        <taxon>Vibrionales</taxon>
        <taxon>Vibrionaceae</taxon>
        <taxon>Vibrio</taxon>
    </lineage>
</organism>
<feature type="signal peptide" evidence="2">
    <location>
        <begin position="1"/>
        <end position="21"/>
    </location>
</feature>
<evidence type="ECO:0000256" key="1">
    <source>
        <dbReference type="SAM" id="MobiDB-lite"/>
    </source>
</evidence>
<feature type="chain" id="PRO_5013009300" evidence="2">
    <location>
        <begin position="22"/>
        <end position="470"/>
    </location>
</feature>